<keyword evidence="2" id="KW-1185">Reference proteome</keyword>
<reference evidence="1" key="1">
    <citation type="journal article" date="2021" name="Environ. Microbiol.">
        <title>Gene family expansions and transcriptome signatures uncover fungal adaptations to wood decay.</title>
        <authorList>
            <person name="Hage H."/>
            <person name="Miyauchi S."/>
            <person name="Viragh M."/>
            <person name="Drula E."/>
            <person name="Min B."/>
            <person name="Chaduli D."/>
            <person name="Navarro D."/>
            <person name="Favel A."/>
            <person name="Norest M."/>
            <person name="Lesage-Meessen L."/>
            <person name="Balint B."/>
            <person name="Merenyi Z."/>
            <person name="de Eugenio L."/>
            <person name="Morin E."/>
            <person name="Martinez A.T."/>
            <person name="Baldrian P."/>
            <person name="Stursova M."/>
            <person name="Martinez M.J."/>
            <person name="Novotny C."/>
            <person name="Magnuson J.K."/>
            <person name="Spatafora J.W."/>
            <person name="Maurice S."/>
            <person name="Pangilinan J."/>
            <person name="Andreopoulos W."/>
            <person name="LaButti K."/>
            <person name="Hundley H."/>
            <person name="Na H."/>
            <person name="Kuo A."/>
            <person name="Barry K."/>
            <person name="Lipzen A."/>
            <person name="Henrissat B."/>
            <person name="Riley R."/>
            <person name="Ahrendt S."/>
            <person name="Nagy L.G."/>
            <person name="Grigoriev I.V."/>
            <person name="Martin F."/>
            <person name="Rosso M.N."/>
        </authorList>
    </citation>
    <scope>NUCLEOTIDE SEQUENCE</scope>
    <source>
        <strain evidence="1">CBS 384.51</strain>
    </source>
</reference>
<comment type="caution">
    <text evidence="1">The sequence shown here is derived from an EMBL/GenBank/DDBJ whole genome shotgun (WGS) entry which is preliminary data.</text>
</comment>
<dbReference type="EMBL" id="MU274914">
    <property type="protein sequence ID" value="KAI0088363.1"/>
    <property type="molecule type" value="Genomic_DNA"/>
</dbReference>
<name>A0ACB8U1X8_9APHY</name>
<evidence type="ECO:0000313" key="2">
    <source>
        <dbReference type="Proteomes" id="UP001055072"/>
    </source>
</evidence>
<dbReference type="Proteomes" id="UP001055072">
    <property type="component" value="Unassembled WGS sequence"/>
</dbReference>
<proteinExistence type="predicted"/>
<protein>
    <submittedName>
        <fullName evidence="1">Uncharacterized protein</fullName>
    </submittedName>
</protein>
<organism evidence="1 2">
    <name type="scientific">Irpex rosettiformis</name>
    <dbReference type="NCBI Taxonomy" id="378272"/>
    <lineage>
        <taxon>Eukaryota</taxon>
        <taxon>Fungi</taxon>
        <taxon>Dikarya</taxon>
        <taxon>Basidiomycota</taxon>
        <taxon>Agaricomycotina</taxon>
        <taxon>Agaricomycetes</taxon>
        <taxon>Polyporales</taxon>
        <taxon>Irpicaceae</taxon>
        <taxon>Irpex</taxon>
    </lineage>
</organism>
<evidence type="ECO:0000313" key="1">
    <source>
        <dbReference type="EMBL" id="KAI0088363.1"/>
    </source>
</evidence>
<sequence>MSFLLGPVSGALVAGGVYYGFSTMIQDRTLKHRVDLHKLSIRLTDASTIPVGPLPASERIQHRPFVSMMKNQWNIQVETLFRSIGDLNRKAGDWTKRTLYREYSATKKD</sequence>
<gene>
    <name evidence="1" type="ORF">BDY19DRAFT_950527</name>
</gene>
<accession>A0ACB8U1X8</accession>